<feature type="transmembrane region" description="Helical" evidence="2">
    <location>
        <begin position="149"/>
        <end position="168"/>
    </location>
</feature>
<proteinExistence type="inferred from homology"/>
<name>Q0AUT7_SYNWW</name>
<feature type="transmembrane region" description="Helical" evidence="2">
    <location>
        <begin position="122"/>
        <end position="142"/>
    </location>
</feature>
<feature type="domain" description="Calcineurin-like phosphoesterase" evidence="3">
    <location>
        <begin position="240"/>
        <end position="423"/>
    </location>
</feature>
<dbReference type="eggNOG" id="COG0420">
    <property type="taxonomic scope" value="Bacteria"/>
</dbReference>
<dbReference type="Pfam" id="PF12850">
    <property type="entry name" value="Metallophos_2"/>
    <property type="match status" value="1"/>
</dbReference>
<dbReference type="Proteomes" id="UP000001968">
    <property type="component" value="Chromosome"/>
</dbReference>
<dbReference type="InterPro" id="IPR024654">
    <property type="entry name" value="Calcineurin-like_PHP_lpxH"/>
</dbReference>
<dbReference type="STRING" id="335541.Swol_2226"/>
<keyword evidence="2" id="KW-0812">Transmembrane</keyword>
<dbReference type="SUPFAM" id="SSF56300">
    <property type="entry name" value="Metallo-dependent phosphatases"/>
    <property type="match status" value="1"/>
</dbReference>
<feature type="transmembrane region" description="Helical" evidence="2">
    <location>
        <begin position="15"/>
        <end position="37"/>
    </location>
</feature>
<reference evidence="5" key="1">
    <citation type="journal article" date="2010" name="Environ. Microbiol.">
        <title>The genome of Syntrophomonas wolfei: new insights into syntrophic metabolism and biohydrogen production.</title>
        <authorList>
            <person name="Sieber J.R."/>
            <person name="Sims D.R."/>
            <person name="Han C."/>
            <person name="Kim E."/>
            <person name="Lykidis A."/>
            <person name="Lapidus A.L."/>
            <person name="McDonnald E."/>
            <person name="Rohlin L."/>
            <person name="Culley D.E."/>
            <person name="Gunsalus R."/>
            <person name="McInerney M.J."/>
        </authorList>
    </citation>
    <scope>NUCLEOTIDE SEQUENCE [LARGE SCALE GENOMIC DNA]</scope>
    <source>
        <strain evidence="5">DSM 2245B / Goettingen</strain>
    </source>
</reference>
<dbReference type="HOGENOM" id="CLU_037730_0_0_9"/>
<evidence type="ECO:0000256" key="1">
    <source>
        <dbReference type="ARBA" id="ARBA00008950"/>
    </source>
</evidence>
<keyword evidence="2" id="KW-1133">Transmembrane helix</keyword>
<comment type="similarity">
    <text evidence="1">Belongs to the metallophosphoesterase superfamily. YfcE family.</text>
</comment>
<evidence type="ECO:0000313" key="5">
    <source>
        <dbReference type="Proteomes" id="UP000001968"/>
    </source>
</evidence>
<keyword evidence="5" id="KW-1185">Reference proteome</keyword>
<accession>Q0AUT7</accession>
<sequence length="489" mass="52997">MRLAQRAEFNSSKLFLLKMLVILLTALLGAILAVWLLGSTAFDLEGIEFRAGLTPGRSGITELHFPPFGVVEAKTHQGPVKLVISLEQIRSDTLKSHIDNLPDQKQLVEQLQSSARNKITVFALRQVAVAFLGAFLLVFLIWRPGLLKSLLYTTASTLILILILAGVFRSYDTAAFREPEYKGVLSMAPVAIKFASDSLSDLQKIRDNTRQIVSNLGLLFSSSNSLTVMANPEEQGQVVKILLVSDIHSNPVGIVLCKSLAARFKVDFLINAGDLTDMGSQLETGATQELATVGVPQLFVGGNHDSPETLNFITTLPDSQVLNGEMISLKGVKVLGFADPLSASKAVEYESQEAERESLKEQVSRIEEAVAAQGRPDILVVHNYRLGKEIAPLAGLVVAGHDHRIRIEEGPDGVFVDPGTTGASGLRGLYSEKGISYSAAIAYLLPGSGLLAVDMVQYNPVSHQFSLERQVFQSTEPDDLVPDRDAHST</sequence>
<dbReference type="Gene3D" id="3.60.21.10">
    <property type="match status" value="1"/>
</dbReference>
<dbReference type="RefSeq" id="WP_011641602.1">
    <property type="nucleotide sequence ID" value="NC_008346.1"/>
</dbReference>
<dbReference type="EMBL" id="CP000448">
    <property type="protein sequence ID" value="ABI69517.1"/>
    <property type="molecule type" value="Genomic_DNA"/>
</dbReference>
<dbReference type="InterPro" id="IPR029052">
    <property type="entry name" value="Metallo-depent_PP-like"/>
</dbReference>
<dbReference type="CDD" id="cd00838">
    <property type="entry name" value="MPP_superfamily"/>
    <property type="match status" value="1"/>
</dbReference>
<dbReference type="KEGG" id="swo:Swol_2226"/>
<evidence type="ECO:0000259" key="3">
    <source>
        <dbReference type="Pfam" id="PF12850"/>
    </source>
</evidence>
<evidence type="ECO:0000313" key="4">
    <source>
        <dbReference type="EMBL" id="ABI69517.1"/>
    </source>
</evidence>
<gene>
    <name evidence="4" type="ordered locus">Swol_2226</name>
</gene>
<dbReference type="AlphaFoldDB" id="Q0AUT7"/>
<keyword evidence="2" id="KW-0472">Membrane</keyword>
<protein>
    <recommendedName>
        <fullName evidence="3">Calcineurin-like phosphoesterase domain-containing protein</fullName>
    </recommendedName>
</protein>
<organism evidence="4 5">
    <name type="scientific">Syntrophomonas wolfei subsp. wolfei (strain DSM 2245B / Goettingen)</name>
    <dbReference type="NCBI Taxonomy" id="335541"/>
    <lineage>
        <taxon>Bacteria</taxon>
        <taxon>Bacillati</taxon>
        <taxon>Bacillota</taxon>
        <taxon>Clostridia</taxon>
        <taxon>Eubacteriales</taxon>
        <taxon>Syntrophomonadaceae</taxon>
        <taxon>Syntrophomonas</taxon>
    </lineage>
</organism>
<evidence type="ECO:0000256" key="2">
    <source>
        <dbReference type="SAM" id="Phobius"/>
    </source>
</evidence>